<dbReference type="Proteomes" id="UP000724686">
    <property type="component" value="Unassembled WGS sequence"/>
</dbReference>
<dbReference type="InterPro" id="IPR025309">
    <property type="entry name" value="KTSC_dom"/>
</dbReference>
<evidence type="ECO:0000313" key="3">
    <source>
        <dbReference type="Proteomes" id="UP000724686"/>
    </source>
</evidence>
<sequence length="60" mass="7032">MLETHYISSPEIESIGYDPEIKELRICMRNGKEKILSNIEIEVYTKLMQSGSKIEFLRNL</sequence>
<dbReference type="Pfam" id="PF13619">
    <property type="entry name" value="KTSC"/>
    <property type="match status" value="1"/>
</dbReference>
<proteinExistence type="predicted"/>
<evidence type="ECO:0000259" key="1">
    <source>
        <dbReference type="Pfam" id="PF13619"/>
    </source>
</evidence>
<gene>
    <name evidence="2" type="ORF">JWG45_19395</name>
</gene>
<protein>
    <submittedName>
        <fullName evidence="2">KTSC domain-containing protein</fullName>
    </submittedName>
</protein>
<dbReference type="RefSeq" id="WP_205281252.1">
    <property type="nucleotide sequence ID" value="NZ_JAFFPU010000075.1"/>
</dbReference>
<evidence type="ECO:0000313" key="2">
    <source>
        <dbReference type="EMBL" id="MBM9579312.1"/>
    </source>
</evidence>
<name>A0ABS2UG27_9LEPT</name>
<reference evidence="2 3" key="1">
    <citation type="submission" date="2021-02" db="EMBL/GenBank/DDBJ databases">
        <title>Leptospira ainlahdjerensis sp. nov., Leptospira ainazelensis sp. nov., Leptospira abararensis sp. nov. and Leptospira chreensis sp. nov., four new species isolated from water sources in Algeria.</title>
        <authorList>
            <person name="Amara Korba A."/>
            <person name="Kainiu M."/>
            <person name="Vincent A.T."/>
            <person name="Mariet J.-F."/>
            <person name="Veyrier F.J."/>
            <person name="Goarant C."/>
            <person name="Picardeau M."/>
        </authorList>
    </citation>
    <scope>NUCLEOTIDE SEQUENCE [LARGE SCALE GENOMIC DNA]</scope>
    <source>
        <strain evidence="2 3">201903070</strain>
    </source>
</reference>
<comment type="caution">
    <text evidence="2">The sequence shown here is derived from an EMBL/GenBank/DDBJ whole genome shotgun (WGS) entry which is preliminary data.</text>
</comment>
<keyword evidence="3" id="KW-1185">Reference proteome</keyword>
<feature type="domain" description="KTSC" evidence="1">
    <location>
        <begin position="9"/>
        <end position="58"/>
    </location>
</feature>
<dbReference type="EMBL" id="JAFFPU010000075">
    <property type="protein sequence ID" value="MBM9579312.1"/>
    <property type="molecule type" value="Genomic_DNA"/>
</dbReference>
<accession>A0ABS2UG27</accession>
<organism evidence="2 3">
    <name type="scientific">Leptospira ainlahdjerensis</name>
    <dbReference type="NCBI Taxonomy" id="2810033"/>
    <lineage>
        <taxon>Bacteria</taxon>
        <taxon>Pseudomonadati</taxon>
        <taxon>Spirochaetota</taxon>
        <taxon>Spirochaetia</taxon>
        <taxon>Leptospirales</taxon>
        <taxon>Leptospiraceae</taxon>
        <taxon>Leptospira</taxon>
    </lineage>
</organism>